<organism evidence="1 2">
    <name type="scientific">Penicillium canariense</name>
    <dbReference type="NCBI Taxonomy" id="189055"/>
    <lineage>
        <taxon>Eukaryota</taxon>
        <taxon>Fungi</taxon>
        <taxon>Dikarya</taxon>
        <taxon>Ascomycota</taxon>
        <taxon>Pezizomycotina</taxon>
        <taxon>Eurotiomycetes</taxon>
        <taxon>Eurotiomycetidae</taxon>
        <taxon>Eurotiales</taxon>
        <taxon>Aspergillaceae</taxon>
        <taxon>Penicillium</taxon>
    </lineage>
</organism>
<dbReference type="GeneID" id="81427425"/>
<reference evidence="1" key="2">
    <citation type="journal article" date="2023" name="IMA Fungus">
        <title>Comparative genomic study of the Penicillium genus elucidates a diverse pangenome and 15 lateral gene transfer events.</title>
        <authorList>
            <person name="Petersen C."/>
            <person name="Sorensen T."/>
            <person name="Nielsen M.R."/>
            <person name="Sondergaard T.E."/>
            <person name="Sorensen J.L."/>
            <person name="Fitzpatrick D.A."/>
            <person name="Frisvad J.C."/>
            <person name="Nielsen K.L."/>
        </authorList>
    </citation>
    <scope>NUCLEOTIDE SEQUENCE</scope>
    <source>
        <strain evidence="1">IBT 26290</strain>
    </source>
</reference>
<protein>
    <submittedName>
        <fullName evidence="1">Acetyl-CoA synthetase-like protein</fullName>
    </submittedName>
</protein>
<reference evidence="1" key="1">
    <citation type="submission" date="2022-11" db="EMBL/GenBank/DDBJ databases">
        <authorList>
            <person name="Petersen C."/>
        </authorList>
    </citation>
    <scope>NUCLEOTIDE SEQUENCE</scope>
    <source>
        <strain evidence="1">IBT 26290</strain>
    </source>
</reference>
<dbReference type="EMBL" id="JAPQKN010000003">
    <property type="protein sequence ID" value="KAJ5167343.1"/>
    <property type="molecule type" value="Genomic_DNA"/>
</dbReference>
<dbReference type="RefSeq" id="XP_056543804.1">
    <property type="nucleotide sequence ID" value="XM_056688249.1"/>
</dbReference>
<evidence type="ECO:0000313" key="1">
    <source>
        <dbReference type="EMBL" id="KAJ5167343.1"/>
    </source>
</evidence>
<gene>
    <name evidence="1" type="ORF">N7482_006124</name>
</gene>
<evidence type="ECO:0000313" key="2">
    <source>
        <dbReference type="Proteomes" id="UP001149163"/>
    </source>
</evidence>
<dbReference type="Proteomes" id="UP001149163">
    <property type="component" value="Unassembled WGS sequence"/>
</dbReference>
<sequence length="128" mass="13753">MPIKEANCDAGWVVVSSVELAMSAQLPKLNTTNPANPFPIVVQPFQDDDGASDKSSLLAAEHMRAIPIGAPALPTLSECRVQGTAVITSFRYDPSLFNHSFIADMCVEFESLVKDLGCADATKSIREL</sequence>
<comment type="caution">
    <text evidence="1">The sequence shown here is derived from an EMBL/GenBank/DDBJ whole genome shotgun (WGS) entry which is preliminary data.</text>
</comment>
<name>A0A9W9I5S2_9EURO</name>
<keyword evidence="2" id="KW-1185">Reference proteome</keyword>
<accession>A0A9W9I5S2</accession>
<dbReference type="AlphaFoldDB" id="A0A9W9I5S2"/>
<proteinExistence type="predicted"/>